<organism evidence="2 3">
    <name type="scientific">Endozoicomonas gorgoniicola</name>
    <dbReference type="NCBI Taxonomy" id="1234144"/>
    <lineage>
        <taxon>Bacteria</taxon>
        <taxon>Pseudomonadati</taxon>
        <taxon>Pseudomonadota</taxon>
        <taxon>Gammaproteobacteria</taxon>
        <taxon>Oceanospirillales</taxon>
        <taxon>Endozoicomonadaceae</taxon>
        <taxon>Endozoicomonas</taxon>
    </lineage>
</organism>
<evidence type="ECO:0000256" key="1">
    <source>
        <dbReference type="SAM" id="SignalP"/>
    </source>
</evidence>
<protein>
    <submittedName>
        <fullName evidence="2">Uncharacterized protein</fullName>
    </submittedName>
</protein>
<gene>
    <name evidence="2" type="ORF">NX722_10620</name>
</gene>
<dbReference type="Proteomes" id="UP001209854">
    <property type="component" value="Unassembled WGS sequence"/>
</dbReference>
<sequence>MKFFKLAIQFLLAPLFMSIALTAQAEKKDFYNLKVGEKTFDVKSESSTSGNIMRTVTETQPRDHDANSMGTAEPFIGRSRNFIAGQVESSTYFSRIIAAARNAQANINTPEHSIGEVHHYPRHPAGDLTERSIRRYLNYDSGSFILLVLPVGVIDTGNMRLLLNVIDGTDRTRYEPIAADSMFLFMNPIDETKPLNALNNGGHIHESPDNPNEINITGNVDVEIEQSHEGETSMVSLEVTVEITAVLDQGTVRLQSISYPGGVSGSVTIPSFTLTLRGETEPAAEGIPTATFEPRSPIEHLTQRTVSGMLPTGSNP</sequence>
<keyword evidence="1" id="KW-0732">Signal</keyword>
<dbReference type="RefSeq" id="WP_262567948.1">
    <property type="nucleotide sequence ID" value="NZ_JAPFCC010000001.1"/>
</dbReference>
<feature type="signal peptide" evidence="1">
    <location>
        <begin position="1"/>
        <end position="25"/>
    </location>
</feature>
<dbReference type="EMBL" id="JAPFCC010000001">
    <property type="protein sequence ID" value="MCW7553078.1"/>
    <property type="molecule type" value="Genomic_DNA"/>
</dbReference>
<accession>A0ABT3MVH1</accession>
<proteinExistence type="predicted"/>
<keyword evidence="3" id="KW-1185">Reference proteome</keyword>
<evidence type="ECO:0000313" key="3">
    <source>
        <dbReference type="Proteomes" id="UP001209854"/>
    </source>
</evidence>
<comment type="caution">
    <text evidence="2">The sequence shown here is derived from an EMBL/GenBank/DDBJ whole genome shotgun (WGS) entry which is preliminary data.</text>
</comment>
<name>A0ABT3MVH1_9GAMM</name>
<evidence type="ECO:0000313" key="2">
    <source>
        <dbReference type="EMBL" id="MCW7553078.1"/>
    </source>
</evidence>
<reference evidence="2 3" key="1">
    <citation type="submission" date="2022-10" db="EMBL/GenBank/DDBJ databases">
        <title>High-quality genome sequences of two octocoral-associated bacteria, Endozoicomonas euniceicola EF212 and Endozoicomonas gorgoniicola PS125.</title>
        <authorList>
            <person name="Chiou Y.-J."/>
            <person name="Chen Y.-H."/>
        </authorList>
    </citation>
    <scope>NUCLEOTIDE SEQUENCE [LARGE SCALE GENOMIC DNA]</scope>
    <source>
        <strain evidence="2 3">PS125</strain>
    </source>
</reference>
<feature type="chain" id="PRO_5045642648" evidence="1">
    <location>
        <begin position="26"/>
        <end position="316"/>
    </location>
</feature>